<accession>R4WTA1</accession>
<evidence type="ECO:0008006" key="5">
    <source>
        <dbReference type="Google" id="ProtNLM"/>
    </source>
</evidence>
<dbReference type="PROSITE" id="PS51221">
    <property type="entry name" value="TTL"/>
    <property type="match status" value="1"/>
</dbReference>
<keyword evidence="1" id="KW-0436">Ligase</keyword>
<proteinExistence type="evidence at transcript level"/>
<dbReference type="SUPFAM" id="SSF56059">
    <property type="entry name" value="Glutathione synthetase ATP-binding domain-like"/>
    <property type="match status" value="1"/>
</dbReference>
<protein>
    <recommendedName>
        <fullName evidence="5">Tubulin polyglutamylase TTLL4</fullName>
    </recommendedName>
</protein>
<dbReference type="PANTHER" id="PTHR12241">
    <property type="entry name" value="TUBULIN POLYGLUTAMYLASE"/>
    <property type="match status" value="1"/>
</dbReference>
<evidence type="ECO:0000256" key="1">
    <source>
        <dbReference type="ARBA" id="ARBA00022598"/>
    </source>
</evidence>
<evidence type="ECO:0000256" key="3">
    <source>
        <dbReference type="ARBA" id="ARBA00022840"/>
    </source>
</evidence>
<reference evidence="4" key="1">
    <citation type="journal article" date="2013" name="PLoS ONE">
        <title>Gene expression in gut symbiotic organ of stinkbug affected by extracellular bacterial symbiont.</title>
        <authorList>
            <person name="Futahashi R."/>
            <person name="Tanaka K."/>
            <person name="Tanahashi M."/>
            <person name="Nikoh N."/>
            <person name="Kikuchi Y."/>
            <person name="Lee B.L."/>
            <person name="Fukatsu T."/>
        </authorList>
    </citation>
    <scope>NUCLEOTIDE SEQUENCE</scope>
    <source>
        <tissue evidence="4">Midgut</tissue>
    </source>
</reference>
<dbReference type="Pfam" id="PF03133">
    <property type="entry name" value="TTL"/>
    <property type="match status" value="1"/>
</dbReference>
<evidence type="ECO:0000256" key="2">
    <source>
        <dbReference type="ARBA" id="ARBA00022741"/>
    </source>
</evidence>
<sequence>MTPLHTTVQHPRHSTPELLRHLPFVRVEDKKLHPSLRASLFANVPPFIRFVSDTLKAEKPFPTVVQRTLKWKLTTITPIIVKKIVQNSGYKFIRRDKINIGDYSLFQGTPDWVGVWGKHMKSIVFKTLKENQKLNHFPGTFQIGRKDRLWKNLQRFMNKHGKREFGFMPKTYVLPQDTKALRAAWDKEDAVRWIVKPPASARGSGIKVVNKWVDIPKKVPLIVQKYISNPYLINGNKFDLRLYVLVTSFDPLRIYIYENGLVRFASARYSDDLKTLSDRYIHLTNYSINKFSNSYSMNDDAGACLGHKWTLRSLWSFLSGSIDVDALWSSLVDLVIKTIICGESAISQLARLNLSSRYCSYELFGVDVLLDENLKPWLLEVNISPSLHSGSSLDTAVKGPLVTNILNLVGYHIPDTLSKTQENEASLKMGVKGPLCIDHRVYVMGLSPKEKEKHAHFSSLEDRELYIDSILQDLTPDDIRHLVQSEDELTQTGNFQRIFPTAHTFPYHKFLEGQCYYNRLMDAWEYKFSGRREEGVAFLRSFCDKDVHLDVSEIEPRSSSTYLTETSSYQLVAVAAPSDVQSSSSSSDTAKKSDELKAVPSGQAAIFRVRRLPMLSVLRRRSLRLLSSRMRRSKRKPSRKPAK</sequence>
<dbReference type="GO" id="GO:0005524">
    <property type="term" value="F:ATP binding"/>
    <property type="evidence" value="ECO:0007669"/>
    <property type="project" value="UniProtKB-KW"/>
</dbReference>
<dbReference type="Gene3D" id="3.30.470.20">
    <property type="entry name" value="ATP-grasp fold, B domain"/>
    <property type="match status" value="1"/>
</dbReference>
<name>R4WTA1_RIPPE</name>
<keyword evidence="3" id="KW-0067">ATP-binding</keyword>
<dbReference type="PANTHER" id="PTHR12241:SF162">
    <property type="entry name" value="TUBULIN MONOGLUTAMYLASE TTLL4"/>
    <property type="match status" value="1"/>
</dbReference>
<dbReference type="GO" id="GO:0000226">
    <property type="term" value="P:microtubule cytoskeleton organization"/>
    <property type="evidence" value="ECO:0007669"/>
    <property type="project" value="TreeGrafter"/>
</dbReference>
<dbReference type="GO" id="GO:0070740">
    <property type="term" value="F:tubulin-glutamic acid ligase activity"/>
    <property type="evidence" value="ECO:0007669"/>
    <property type="project" value="TreeGrafter"/>
</dbReference>
<dbReference type="InterPro" id="IPR004344">
    <property type="entry name" value="TTL/TTLL_fam"/>
</dbReference>
<dbReference type="AlphaFoldDB" id="R4WTA1"/>
<keyword evidence="2" id="KW-0547">Nucleotide-binding</keyword>
<evidence type="ECO:0000313" key="4">
    <source>
        <dbReference type="EMBL" id="BAN21167.1"/>
    </source>
</evidence>
<dbReference type="EMBL" id="AK417952">
    <property type="protein sequence ID" value="BAN21167.1"/>
    <property type="molecule type" value="mRNA"/>
</dbReference>
<organism evidence="4">
    <name type="scientific">Riptortus pedestris</name>
    <name type="common">Bean bug</name>
    <dbReference type="NCBI Taxonomy" id="329032"/>
    <lineage>
        <taxon>Eukaryota</taxon>
        <taxon>Metazoa</taxon>
        <taxon>Ecdysozoa</taxon>
        <taxon>Arthropoda</taxon>
        <taxon>Hexapoda</taxon>
        <taxon>Insecta</taxon>
        <taxon>Pterygota</taxon>
        <taxon>Neoptera</taxon>
        <taxon>Paraneoptera</taxon>
        <taxon>Hemiptera</taxon>
        <taxon>Heteroptera</taxon>
        <taxon>Panheteroptera</taxon>
        <taxon>Pentatomomorpha</taxon>
        <taxon>Coreoidea</taxon>
        <taxon>Alydidae</taxon>
        <taxon>Riptortus</taxon>
    </lineage>
</organism>
<dbReference type="GO" id="GO:0015631">
    <property type="term" value="F:tubulin binding"/>
    <property type="evidence" value="ECO:0007669"/>
    <property type="project" value="TreeGrafter"/>
</dbReference>
<dbReference type="GO" id="GO:0036064">
    <property type="term" value="C:ciliary basal body"/>
    <property type="evidence" value="ECO:0007669"/>
    <property type="project" value="TreeGrafter"/>
</dbReference>